<dbReference type="InterPro" id="IPR002637">
    <property type="entry name" value="RdgB/HAM1"/>
</dbReference>
<dbReference type="PANTHER" id="PTHR11067:SF9">
    <property type="entry name" value="INOSINE TRIPHOSPHATE PYROPHOSPHATASE"/>
    <property type="match status" value="1"/>
</dbReference>
<dbReference type="InterPro" id="IPR029001">
    <property type="entry name" value="ITPase-like_fam"/>
</dbReference>
<feature type="binding site" evidence="10">
    <location>
        <begin position="148"/>
        <end position="151"/>
    </location>
    <ligand>
        <name>substrate</name>
    </ligand>
</feature>
<dbReference type="FunFam" id="3.90.950.10:FF:000001">
    <property type="entry name" value="dITP/XTP pyrophosphatase"/>
    <property type="match status" value="1"/>
</dbReference>
<dbReference type="EMBL" id="FQUU01000001">
    <property type="protein sequence ID" value="SHE42593.1"/>
    <property type="molecule type" value="Genomic_DNA"/>
</dbReference>
<evidence type="ECO:0000256" key="5">
    <source>
        <dbReference type="ARBA" id="ARBA00022801"/>
    </source>
</evidence>
<dbReference type="Gene3D" id="3.90.950.10">
    <property type="match status" value="1"/>
</dbReference>
<evidence type="ECO:0000256" key="9">
    <source>
        <dbReference type="ARBA" id="ARBA00052017"/>
    </source>
</evidence>
<dbReference type="HAMAP" id="MF_01405">
    <property type="entry name" value="Non_canon_purine_NTPase"/>
    <property type="match status" value="1"/>
</dbReference>
<dbReference type="OrthoDB" id="9807456at2"/>
<dbReference type="Pfam" id="PF01725">
    <property type="entry name" value="Ham1p_like"/>
    <property type="match status" value="1"/>
</dbReference>
<evidence type="ECO:0000313" key="14">
    <source>
        <dbReference type="Proteomes" id="UP000184048"/>
    </source>
</evidence>
<feature type="binding site" evidence="10">
    <location>
        <begin position="176"/>
        <end position="177"/>
    </location>
    <ligand>
        <name>substrate</name>
    </ligand>
</feature>
<comment type="catalytic activity">
    <reaction evidence="9 10">
        <text>XTP + H2O = XMP + diphosphate + H(+)</text>
        <dbReference type="Rhea" id="RHEA:28610"/>
        <dbReference type="ChEBI" id="CHEBI:15377"/>
        <dbReference type="ChEBI" id="CHEBI:15378"/>
        <dbReference type="ChEBI" id="CHEBI:33019"/>
        <dbReference type="ChEBI" id="CHEBI:57464"/>
        <dbReference type="ChEBI" id="CHEBI:61314"/>
        <dbReference type="EC" id="3.6.1.66"/>
    </reaction>
</comment>
<feature type="binding site" evidence="10">
    <location>
        <position position="68"/>
    </location>
    <ligand>
        <name>Mg(2+)</name>
        <dbReference type="ChEBI" id="CHEBI:18420"/>
    </ligand>
</feature>
<comment type="catalytic activity">
    <reaction evidence="10">
        <text>ITP + H2O = IMP + diphosphate + H(+)</text>
        <dbReference type="Rhea" id="RHEA:29399"/>
        <dbReference type="ChEBI" id="CHEBI:15377"/>
        <dbReference type="ChEBI" id="CHEBI:15378"/>
        <dbReference type="ChEBI" id="CHEBI:33019"/>
        <dbReference type="ChEBI" id="CHEBI:58053"/>
        <dbReference type="ChEBI" id="CHEBI:61402"/>
        <dbReference type="EC" id="3.6.1.66"/>
    </reaction>
</comment>
<keyword evidence="4 10" id="KW-0547">Nucleotide-binding</keyword>
<accession>A0A1M4TDS3</accession>
<evidence type="ECO:0000256" key="4">
    <source>
        <dbReference type="ARBA" id="ARBA00022741"/>
    </source>
</evidence>
<evidence type="ECO:0000256" key="1">
    <source>
        <dbReference type="ARBA" id="ARBA00008023"/>
    </source>
</evidence>
<dbReference type="NCBIfam" id="TIGR00042">
    <property type="entry name" value="RdgB/HAM1 family non-canonical purine NTP pyrophosphatase"/>
    <property type="match status" value="1"/>
</dbReference>
<evidence type="ECO:0000256" key="7">
    <source>
        <dbReference type="ARBA" id="ARBA00023080"/>
    </source>
</evidence>
<evidence type="ECO:0000256" key="2">
    <source>
        <dbReference type="ARBA" id="ARBA00011738"/>
    </source>
</evidence>
<dbReference type="GO" id="GO:0035870">
    <property type="term" value="F:dITP diphosphatase activity"/>
    <property type="evidence" value="ECO:0007669"/>
    <property type="project" value="UniProtKB-UniRule"/>
</dbReference>
<dbReference type="GO" id="GO:0036220">
    <property type="term" value="F:ITP diphosphatase activity"/>
    <property type="evidence" value="ECO:0007669"/>
    <property type="project" value="UniProtKB-UniRule"/>
</dbReference>
<evidence type="ECO:0000256" key="6">
    <source>
        <dbReference type="ARBA" id="ARBA00022842"/>
    </source>
</evidence>
<feature type="binding site" evidence="10">
    <location>
        <position position="69"/>
    </location>
    <ligand>
        <name>substrate</name>
    </ligand>
</feature>
<comment type="similarity">
    <text evidence="1 10 11">Belongs to the HAM1 NTPase family.</text>
</comment>
<dbReference type="GO" id="GO:0017111">
    <property type="term" value="F:ribonucleoside triphosphate phosphatase activity"/>
    <property type="evidence" value="ECO:0007669"/>
    <property type="project" value="InterPro"/>
</dbReference>
<comment type="subunit">
    <text evidence="2 10">Homodimer.</text>
</comment>
<protein>
    <recommendedName>
        <fullName evidence="10">dITP/XTP pyrophosphatase</fullName>
        <ecNumber evidence="10">3.6.1.66</ecNumber>
    </recommendedName>
    <alternativeName>
        <fullName evidence="10">Non-canonical purine NTP pyrophosphatase</fullName>
    </alternativeName>
    <alternativeName>
        <fullName evidence="10">Non-standard purine NTP pyrophosphatase</fullName>
    </alternativeName>
    <alternativeName>
        <fullName evidence="10">Nucleoside-triphosphate diphosphatase</fullName>
    </alternativeName>
    <alternativeName>
        <fullName evidence="10">Nucleoside-triphosphate pyrophosphatase</fullName>
        <shortName evidence="10">NTPase</shortName>
    </alternativeName>
</protein>
<dbReference type="GO" id="GO:0036222">
    <property type="term" value="F:XTP diphosphatase activity"/>
    <property type="evidence" value="ECO:0007669"/>
    <property type="project" value="UniProtKB-UniRule"/>
</dbReference>
<sequence length="197" mass="22150">MRLIFATNNTHKTDEIRALLPKEFSIVTLKEAGIEGDIPEPHDTLQDNAAEKARTIYAITHNNCFSDDTGLEVYALNNEPGVHSARYAGEERSFEQNIDKLLQKMENIQDRSARFRAVICLILNGEEHFFEGICEGSILTERKGVEGFGYDPVFMPVGADKSFAEMSMEEKNTYSHRGKAVAALVAFLKQLSLKYNN</sequence>
<keyword evidence="7 10" id="KW-0546">Nucleotide metabolism</keyword>
<comment type="cofactor">
    <cofactor evidence="10">
        <name>Mg(2+)</name>
        <dbReference type="ChEBI" id="CHEBI:18420"/>
    </cofactor>
    <text evidence="10">Binds 1 Mg(2+) ion per subunit.</text>
</comment>
<dbReference type="SUPFAM" id="SSF52972">
    <property type="entry name" value="ITPase-like"/>
    <property type="match status" value="1"/>
</dbReference>
<comment type="catalytic activity">
    <reaction evidence="8 10">
        <text>dITP + H2O = dIMP + diphosphate + H(+)</text>
        <dbReference type="Rhea" id="RHEA:28342"/>
        <dbReference type="ChEBI" id="CHEBI:15377"/>
        <dbReference type="ChEBI" id="CHEBI:15378"/>
        <dbReference type="ChEBI" id="CHEBI:33019"/>
        <dbReference type="ChEBI" id="CHEBI:61194"/>
        <dbReference type="ChEBI" id="CHEBI:61382"/>
        <dbReference type="EC" id="3.6.1.66"/>
    </reaction>
</comment>
<comment type="caution">
    <text evidence="10">Lacks conserved residue(s) required for the propagation of feature annotation.</text>
</comment>
<keyword evidence="5 10" id="KW-0378">Hydrolase</keyword>
<comment type="function">
    <text evidence="10">Pyrophosphatase that catalyzes the hydrolysis of nucleoside triphosphates to their monophosphate derivatives, with a high preference for the non-canonical purine nucleotides XTP (xanthosine triphosphate), dITP (deoxyinosine triphosphate) and ITP. Seems to function as a house-cleaning enzyme that removes non-canonical purine nucleotides from the nucleotide pool, thus preventing their incorporation into DNA/RNA and avoiding chromosomal lesions.</text>
</comment>
<dbReference type="GO" id="GO:0005829">
    <property type="term" value="C:cytosol"/>
    <property type="evidence" value="ECO:0007669"/>
    <property type="project" value="TreeGrafter"/>
</dbReference>
<evidence type="ECO:0000256" key="11">
    <source>
        <dbReference type="RuleBase" id="RU003781"/>
    </source>
</evidence>
<proteinExistence type="inferred from homology"/>
<evidence type="ECO:0000256" key="3">
    <source>
        <dbReference type="ARBA" id="ARBA00022723"/>
    </source>
</evidence>
<dbReference type="STRING" id="1121884.SAMN02745131_00424"/>
<dbReference type="RefSeq" id="WP_072833565.1">
    <property type="nucleotide sequence ID" value="NZ_FQUU01000001.1"/>
</dbReference>
<dbReference type="InterPro" id="IPR020922">
    <property type="entry name" value="dITP/XTP_pyrophosphatase"/>
</dbReference>
<dbReference type="GO" id="GO:0009146">
    <property type="term" value="P:purine nucleoside triphosphate catabolic process"/>
    <property type="evidence" value="ECO:0007669"/>
    <property type="project" value="UniProtKB-UniRule"/>
</dbReference>
<dbReference type="GO" id="GO:0000166">
    <property type="term" value="F:nucleotide binding"/>
    <property type="evidence" value="ECO:0007669"/>
    <property type="project" value="UniProtKB-KW"/>
</dbReference>
<dbReference type="GO" id="GO:0046872">
    <property type="term" value="F:metal ion binding"/>
    <property type="evidence" value="ECO:0007669"/>
    <property type="project" value="UniProtKB-KW"/>
</dbReference>
<organism evidence="13 14">
    <name type="scientific">Flavisolibacter ginsengisoli DSM 18119</name>
    <dbReference type="NCBI Taxonomy" id="1121884"/>
    <lineage>
        <taxon>Bacteria</taxon>
        <taxon>Pseudomonadati</taxon>
        <taxon>Bacteroidota</taxon>
        <taxon>Chitinophagia</taxon>
        <taxon>Chitinophagales</taxon>
        <taxon>Chitinophagaceae</taxon>
        <taxon>Flavisolibacter</taxon>
    </lineage>
</organism>
<keyword evidence="6 10" id="KW-0460">Magnesium</keyword>
<dbReference type="GO" id="GO:0009117">
    <property type="term" value="P:nucleotide metabolic process"/>
    <property type="evidence" value="ECO:0007669"/>
    <property type="project" value="UniProtKB-KW"/>
</dbReference>
<feature type="binding site" evidence="10">
    <location>
        <begin position="7"/>
        <end position="12"/>
    </location>
    <ligand>
        <name>substrate</name>
    </ligand>
</feature>
<gene>
    <name evidence="13" type="ORF">SAMN02745131_00424</name>
</gene>
<dbReference type="PANTHER" id="PTHR11067">
    <property type="entry name" value="INOSINE TRIPHOSPHATE PYROPHOSPHATASE/HAM1 PROTEIN"/>
    <property type="match status" value="1"/>
</dbReference>
<keyword evidence="3 10" id="KW-0479">Metal-binding</keyword>
<evidence type="ECO:0000313" key="13">
    <source>
        <dbReference type="EMBL" id="SHE42593.1"/>
    </source>
</evidence>
<evidence type="ECO:0000256" key="10">
    <source>
        <dbReference type="HAMAP-Rule" id="MF_01405"/>
    </source>
</evidence>
<feature type="binding site" evidence="10">
    <location>
        <position position="171"/>
    </location>
    <ligand>
        <name>substrate</name>
    </ligand>
</feature>
<evidence type="ECO:0000256" key="8">
    <source>
        <dbReference type="ARBA" id="ARBA00051875"/>
    </source>
</evidence>
<dbReference type="EC" id="3.6.1.66" evidence="10"/>
<keyword evidence="12" id="KW-0175">Coiled coil</keyword>
<dbReference type="AlphaFoldDB" id="A0A1M4TDS3"/>
<name>A0A1M4TDS3_9BACT</name>
<keyword evidence="14" id="KW-1185">Reference proteome</keyword>
<dbReference type="CDD" id="cd00515">
    <property type="entry name" value="HAM1"/>
    <property type="match status" value="1"/>
</dbReference>
<dbReference type="Proteomes" id="UP000184048">
    <property type="component" value="Unassembled WGS sequence"/>
</dbReference>
<feature type="active site" description="Proton acceptor" evidence="10">
    <location>
        <position position="68"/>
    </location>
</feature>
<reference evidence="13 14" key="1">
    <citation type="submission" date="2016-11" db="EMBL/GenBank/DDBJ databases">
        <authorList>
            <person name="Jaros S."/>
            <person name="Januszkiewicz K."/>
            <person name="Wedrychowicz H."/>
        </authorList>
    </citation>
    <scope>NUCLEOTIDE SEQUENCE [LARGE SCALE GENOMIC DNA]</scope>
    <source>
        <strain evidence="13 14">DSM 18119</strain>
    </source>
</reference>
<feature type="coiled-coil region" evidence="12">
    <location>
        <begin position="91"/>
        <end position="118"/>
    </location>
</feature>
<evidence type="ECO:0000256" key="12">
    <source>
        <dbReference type="SAM" id="Coils"/>
    </source>
</evidence>